<evidence type="ECO:0000259" key="2">
    <source>
        <dbReference type="Pfam" id="PF01757"/>
    </source>
</evidence>
<dbReference type="Pfam" id="PF19040">
    <property type="entry name" value="SGNH"/>
    <property type="match status" value="1"/>
</dbReference>
<feature type="transmembrane region" description="Helical" evidence="1">
    <location>
        <begin position="160"/>
        <end position="177"/>
    </location>
</feature>
<gene>
    <name evidence="4" type="ORF">A9C11_30640</name>
</gene>
<dbReference type="InterPro" id="IPR043968">
    <property type="entry name" value="SGNH"/>
</dbReference>
<dbReference type="Pfam" id="PF01757">
    <property type="entry name" value="Acyl_transf_3"/>
    <property type="match status" value="1"/>
</dbReference>
<organism evidence="4 5">
    <name type="scientific">Pseudomonas citronellolis</name>
    <dbReference type="NCBI Taxonomy" id="53408"/>
    <lineage>
        <taxon>Bacteria</taxon>
        <taxon>Pseudomonadati</taxon>
        <taxon>Pseudomonadota</taxon>
        <taxon>Gammaproteobacteria</taxon>
        <taxon>Pseudomonadales</taxon>
        <taxon>Pseudomonadaceae</taxon>
        <taxon>Pseudomonas</taxon>
    </lineage>
</organism>
<evidence type="ECO:0000313" key="4">
    <source>
        <dbReference type="EMBL" id="ANI18093.1"/>
    </source>
</evidence>
<feature type="domain" description="SGNH" evidence="3">
    <location>
        <begin position="414"/>
        <end position="661"/>
    </location>
</feature>
<feature type="transmembrane region" description="Helical" evidence="1">
    <location>
        <begin position="242"/>
        <end position="258"/>
    </location>
</feature>
<proteinExistence type="predicted"/>
<evidence type="ECO:0000256" key="1">
    <source>
        <dbReference type="SAM" id="Phobius"/>
    </source>
</evidence>
<dbReference type="RefSeq" id="WP_064584853.1">
    <property type="nucleotide sequence ID" value="NZ_CP015878.1"/>
</dbReference>
<dbReference type="InterPro" id="IPR050879">
    <property type="entry name" value="Acyltransferase_3"/>
</dbReference>
<feature type="transmembrane region" description="Helical" evidence="1">
    <location>
        <begin position="91"/>
        <end position="110"/>
    </location>
</feature>
<feature type="domain" description="Acyltransferase 3" evidence="2">
    <location>
        <begin position="25"/>
        <end position="338"/>
    </location>
</feature>
<feature type="transmembrane region" description="Helical" evidence="1">
    <location>
        <begin position="184"/>
        <end position="203"/>
    </location>
</feature>
<accession>A0A1A9KMA5</accession>
<dbReference type="PANTHER" id="PTHR23028">
    <property type="entry name" value="ACETYLTRANSFERASE"/>
    <property type="match status" value="1"/>
</dbReference>
<protein>
    <recommendedName>
        <fullName evidence="6">Acyltransferase</fullName>
    </recommendedName>
</protein>
<evidence type="ECO:0008006" key="6">
    <source>
        <dbReference type="Google" id="ProtNLM"/>
    </source>
</evidence>
<feature type="transmembrane region" description="Helical" evidence="1">
    <location>
        <begin position="358"/>
        <end position="381"/>
    </location>
</feature>
<keyword evidence="1" id="KW-0812">Transmembrane</keyword>
<reference evidence="4 5" key="1">
    <citation type="submission" date="2016-05" db="EMBL/GenBank/DDBJ databases">
        <title>Genome Sequence of Pseudomonas citronellolis Strain SJTE-3, an Estrogens and Persistent Organic Pollutants degradation strain.</title>
        <authorList>
            <person name="Liang R."/>
        </authorList>
    </citation>
    <scope>NUCLEOTIDE SEQUENCE [LARGE SCALE GENOMIC DNA]</scope>
    <source>
        <strain evidence="4 5">SJTE-3</strain>
    </source>
</reference>
<dbReference type="GO" id="GO:0016747">
    <property type="term" value="F:acyltransferase activity, transferring groups other than amino-acyl groups"/>
    <property type="evidence" value="ECO:0007669"/>
    <property type="project" value="InterPro"/>
</dbReference>
<sequence length="676" mass="74040">MSLLPSRRAWPGQATPTPANHFRQDINGLRALAVVAVILYHFDVGGLAGGFAGVDVFFVLSGYLMAGIIGTGLQRGDFSVLAFYWARARRILPALLLVCAVVLAIGWLLLAPNDYKTLGRHARQSLAFLSNHLYLKEAGYFDSASQAKWLLHTWSLSVEWQFYLALPLILALAWKLLPRRGTLVGVHLALFSCSLALCIALTASHPQKAFYLLPARAWEMLLGGLCFLLCSNLGLPATARRLLEAGGLALIGASVFLLDESAAWPGALALLPTLGTAMVLAARRETSPWCTHGAVQWLGTRSYSLYLWHWPLVAWLFHAGHRQTPLWIAAALLLTLILGELSYRLVERPTRRWLGTGRRAFAVAGLAGLMILAGYLAQVVVRAKGFPQRMPADILAMREQALQGTPRNEECLSKGAGCVYGGPDIQAMLIGDSHAASVVTAAQLALPDADQGIYLRAAPACLPVPGLHIREHPRDNPEDTCNRLRRQLPAELGDAPGRVPLIIVTRTSVYPLGYNGIDQNRKNRPQAYISSPVDEPSSEWLEAFARLYIDHACALARQRPVYLVRPIPEMRVDVPDVMSRKMLQGKAPQVTLSRADYEARNGFVWSVQNRAREACGVQILDPLPYLCDEGQCYGGREGQAYYADDNHLNAAGSRLLAPMFAEVFADLSTAQADPPR</sequence>
<feature type="transmembrane region" description="Helical" evidence="1">
    <location>
        <begin position="26"/>
        <end position="42"/>
    </location>
</feature>
<feature type="transmembrane region" description="Helical" evidence="1">
    <location>
        <begin position="326"/>
        <end position="346"/>
    </location>
</feature>
<evidence type="ECO:0000313" key="5">
    <source>
        <dbReference type="Proteomes" id="UP000077748"/>
    </source>
</evidence>
<dbReference type="AlphaFoldDB" id="A0A1A9KMA5"/>
<dbReference type="EMBL" id="CP015878">
    <property type="protein sequence ID" value="ANI18093.1"/>
    <property type="molecule type" value="Genomic_DNA"/>
</dbReference>
<keyword evidence="1" id="KW-0472">Membrane</keyword>
<evidence type="ECO:0000259" key="3">
    <source>
        <dbReference type="Pfam" id="PF19040"/>
    </source>
</evidence>
<dbReference type="GO" id="GO:0009103">
    <property type="term" value="P:lipopolysaccharide biosynthetic process"/>
    <property type="evidence" value="ECO:0007669"/>
    <property type="project" value="TreeGrafter"/>
</dbReference>
<feature type="transmembrane region" description="Helical" evidence="1">
    <location>
        <begin position="209"/>
        <end position="230"/>
    </location>
</feature>
<dbReference type="InterPro" id="IPR002656">
    <property type="entry name" value="Acyl_transf_3_dom"/>
</dbReference>
<dbReference type="Proteomes" id="UP000077748">
    <property type="component" value="Chromosome"/>
</dbReference>
<name>A0A1A9KMA5_9PSED</name>
<keyword evidence="1" id="KW-1133">Transmembrane helix</keyword>
<dbReference type="PANTHER" id="PTHR23028:SF53">
    <property type="entry name" value="ACYL_TRANSF_3 DOMAIN-CONTAINING PROTEIN"/>
    <property type="match status" value="1"/>
</dbReference>
<dbReference type="GO" id="GO:0016020">
    <property type="term" value="C:membrane"/>
    <property type="evidence" value="ECO:0007669"/>
    <property type="project" value="TreeGrafter"/>
</dbReference>